<reference evidence="5 6" key="1">
    <citation type="submission" date="2015-06" db="EMBL/GenBank/DDBJ databases">
        <title>Draft genome sequencing of a biphenyl-degrading bacterium, Janthinobacterium lividum MEG1.</title>
        <authorList>
            <person name="Shimodaira J."/>
            <person name="Hatta T."/>
        </authorList>
    </citation>
    <scope>NUCLEOTIDE SEQUENCE [LARGE SCALE GENOMIC DNA]</scope>
    <source>
        <strain evidence="5 6">MEG1</strain>
    </source>
</reference>
<organism evidence="5 6">
    <name type="scientific">Janthinobacterium lividum</name>
    <dbReference type="NCBI Taxonomy" id="29581"/>
    <lineage>
        <taxon>Bacteria</taxon>
        <taxon>Pseudomonadati</taxon>
        <taxon>Pseudomonadota</taxon>
        <taxon>Betaproteobacteria</taxon>
        <taxon>Burkholderiales</taxon>
        <taxon>Oxalobacteraceae</taxon>
        <taxon>Janthinobacterium</taxon>
    </lineage>
</organism>
<proteinExistence type="predicted"/>
<dbReference type="Proteomes" id="UP000179840">
    <property type="component" value="Unassembled WGS sequence"/>
</dbReference>
<evidence type="ECO:0000313" key="5">
    <source>
        <dbReference type="EMBL" id="OHV97830.1"/>
    </source>
</evidence>
<dbReference type="SUPFAM" id="SSF74653">
    <property type="entry name" value="TolA/TonB C-terminal domain"/>
    <property type="match status" value="1"/>
</dbReference>
<dbReference type="GO" id="GO:0019867">
    <property type="term" value="C:outer membrane"/>
    <property type="evidence" value="ECO:0007669"/>
    <property type="project" value="InterPro"/>
</dbReference>
<name>A0A1S1UBL6_9BURK</name>
<evidence type="ECO:0000256" key="3">
    <source>
        <dbReference type="ARBA" id="ARBA00023237"/>
    </source>
</evidence>
<sequence length="189" mass="20038">MQRLAHESRVFDIPAQPLQSALATFGNQTGFSGLYGSASTSGRISALVSGTYTPRAALAMMLEGTGLAAYFTAMDAFVLEPATASSSVAAERDVSYDGPLQAQVREIFCRDPLTAGGGYRIALRFHLDARGRILRPLLLDSTGDSARDKAILAALQRVDVGYGPADLSKPFFMLILPQALTAARACAVH</sequence>
<evidence type="ECO:0000256" key="1">
    <source>
        <dbReference type="ARBA" id="ARBA00022448"/>
    </source>
</evidence>
<keyword evidence="2" id="KW-0472">Membrane</keyword>
<dbReference type="Gene3D" id="3.55.50.30">
    <property type="match status" value="1"/>
</dbReference>
<gene>
    <name evidence="5" type="ORF">AKG95_09015</name>
</gene>
<evidence type="ECO:0000259" key="4">
    <source>
        <dbReference type="SMART" id="SM00965"/>
    </source>
</evidence>
<dbReference type="SMART" id="SM00965">
    <property type="entry name" value="STN"/>
    <property type="match status" value="1"/>
</dbReference>
<accession>A0A1S1UBL6</accession>
<keyword evidence="3" id="KW-0998">Cell outer membrane</keyword>
<comment type="caution">
    <text evidence="5">The sequence shown here is derived from an EMBL/GenBank/DDBJ whole genome shotgun (WGS) entry which is preliminary data.</text>
</comment>
<keyword evidence="1" id="KW-0813">Transport</keyword>
<protein>
    <recommendedName>
        <fullName evidence="4">Secretin/TonB short N-terminal domain-containing protein</fullName>
    </recommendedName>
</protein>
<dbReference type="Gene3D" id="3.30.1150.10">
    <property type="match status" value="1"/>
</dbReference>
<evidence type="ECO:0000313" key="6">
    <source>
        <dbReference type="Proteomes" id="UP000179840"/>
    </source>
</evidence>
<dbReference type="EMBL" id="LFKP01000005">
    <property type="protein sequence ID" value="OHV97830.1"/>
    <property type="molecule type" value="Genomic_DNA"/>
</dbReference>
<dbReference type="InterPro" id="IPR011662">
    <property type="entry name" value="Secretin/TonB_short_N"/>
</dbReference>
<feature type="domain" description="Secretin/TonB short N-terminal" evidence="4">
    <location>
        <begin position="31"/>
        <end position="82"/>
    </location>
</feature>
<dbReference type="AlphaFoldDB" id="A0A1S1UBL6"/>
<evidence type="ECO:0000256" key="2">
    <source>
        <dbReference type="ARBA" id="ARBA00023136"/>
    </source>
</evidence>